<name>A0A9R1WSX2_LACSA</name>
<organism evidence="2 3">
    <name type="scientific">Lactuca sativa</name>
    <name type="common">Garden lettuce</name>
    <dbReference type="NCBI Taxonomy" id="4236"/>
    <lineage>
        <taxon>Eukaryota</taxon>
        <taxon>Viridiplantae</taxon>
        <taxon>Streptophyta</taxon>
        <taxon>Embryophyta</taxon>
        <taxon>Tracheophyta</taxon>
        <taxon>Spermatophyta</taxon>
        <taxon>Magnoliopsida</taxon>
        <taxon>eudicotyledons</taxon>
        <taxon>Gunneridae</taxon>
        <taxon>Pentapetalae</taxon>
        <taxon>asterids</taxon>
        <taxon>campanulids</taxon>
        <taxon>Asterales</taxon>
        <taxon>Asteraceae</taxon>
        <taxon>Cichorioideae</taxon>
        <taxon>Cichorieae</taxon>
        <taxon>Lactucinae</taxon>
        <taxon>Lactuca</taxon>
    </lineage>
</organism>
<protein>
    <submittedName>
        <fullName evidence="2">Uncharacterized protein</fullName>
    </submittedName>
</protein>
<keyword evidence="1" id="KW-0812">Transmembrane</keyword>
<evidence type="ECO:0000313" key="2">
    <source>
        <dbReference type="EMBL" id="KAJ0185679.1"/>
    </source>
</evidence>
<dbReference type="AlphaFoldDB" id="A0A9R1WSX2"/>
<dbReference type="EMBL" id="NBSK02000009">
    <property type="protein sequence ID" value="KAJ0185679.1"/>
    <property type="molecule type" value="Genomic_DNA"/>
</dbReference>
<comment type="caution">
    <text evidence="2">The sequence shown here is derived from an EMBL/GenBank/DDBJ whole genome shotgun (WGS) entry which is preliminary data.</text>
</comment>
<dbReference type="Proteomes" id="UP000235145">
    <property type="component" value="Unassembled WGS sequence"/>
</dbReference>
<evidence type="ECO:0000256" key="1">
    <source>
        <dbReference type="SAM" id="Phobius"/>
    </source>
</evidence>
<keyword evidence="1" id="KW-0472">Membrane</keyword>
<reference evidence="2 3" key="1">
    <citation type="journal article" date="2017" name="Nat. Commun.">
        <title>Genome assembly with in vitro proximity ligation data and whole-genome triplication in lettuce.</title>
        <authorList>
            <person name="Reyes-Chin-Wo S."/>
            <person name="Wang Z."/>
            <person name="Yang X."/>
            <person name="Kozik A."/>
            <person name="Arikit S."/>
            <person name="Song C."/>
            <person name="Xia L."/>
            <person name="Froenicke L."/>
            <person name="Lavelle D.O."/>
            <person name="Truco M.J."/>
            <person name="Xia R."/>
            <person name="Zhu S."/>
            <person name="Xu C."/>
            <person name="Xu H."/>
            <person name="Xu X."/>
            <person name="Cox K."/>
            <person name="Korf I."/>
            <person name="Meyers B.C."/>
            <person name="Michelmore R.W."/>
        </authorList>
    </citation>
    <scope>NUCLEOTIDE SEQUENCE [LARGE SCALE GENOMIC DNA]</scope>
    <source>
        <strain evidence="3">cv. Salinas</strain>
        <tissue evidence="2">Seedlings</tissue>
    </source>
</reference>
<gene>
    <name evidence="2" type="ORF">LSAT_V11C900477750</name>
</gene>
<proteinExistence type="predicted"/>
<keyword evidence="3" id="KW-1185">Reference proteome</keyword>
<keyword evidence="1" id="KW-1133">Transmembrane helix</keyword>
<sequence length="169" mass="18873">MVSSYLHCDPQMPVFYSNHNPVHLSPTIDTLQHQPGIRLIPPKLGNMSTAKLLELAPFLMLKLNWMMKIQQKDKTLDDLSFLAIFVKIAICPTFSITFILRGGVIKGRSVEKLEGSNARILGKTLCRDMVNGAPQRGMPITWNTYLIAAAAWQEECHDVVAVAAQAHDF</sequence>
<accession>A0A9R1WSX2</accession>
<feature type="transmembrane region" description="Helical" evidence="1">
    <location>
        <begin position="79"/>
        <end position="100"/>
    </location>
</feature>
<evidence type="ECO:0000313" key="3">
    <source>
        <dbReference type="Proteomes" id="UP000235145"/>
    </source>
</evidence>